<dbReference type="Pfam" id="PF15071">
    <property type="entry name" value="TMEM220"/>
    <property type="match status" value="1"/>
</dbReference>
<keyword evidence="1" id="KW-1133">Transmembrane helix</keyword>
<evidence type="ECO:0000256" key="1">
    <source>
        <dbReference type="SAM" id="Phobius"/>
    </source>
</evidence>
<organism evidence="2 3">
    <name type="scientific">Adhaeribacter arboris</name>
    <dbReference type="NCBI Taxonomy" id="2072846"/>
    <lineage>
        <taxon>Bacteria</taxon>
        <taxon>Pseudomonadati</taxon>
        <taxon>Bacteroidota</taxon>
        <taxon>Cytophagia</taxon>
        <taxon>Cytophagales</taxon>
        <taxon>Hymenobacteraceae</taxon>
        <taxon>Adhaeribacter</taxon>
    </lineage>
</organism>
<evidence type="ECO:0000313" key="3">
    <source>
        <dbReference type="Proteomes" id="UP000240357"/>
    </source>
</evidence>
<gene>
    <name evidence="2" type="ORF">AHMF7605_19245</name>
</gene>
<feature type="transmembrane region" description="Helical" evidence="1">
    <location>
        <begin position="20"/>
        <end position="38"/>
    </location>
</feature>
<dbReference type="PANTHER" id="PTHR34262">
    <property type="entry name" value="TRANSMEMBRANE PROTEIN 220"/>
    <property type="match status" value="1"/>
</dbReference>
<evidence type="ECO:0008006" key="4">
    <source>
        <dbReference type="Google" id="ProtNLM"/>
    </source>
</evidence>
<keyword evidence="1" id="KW-0472">Membrane</keyword>
<dbReference type="OrthoDB" id="329078at2"/>
<dbReference type="PANTHER" id="PTHR34262:SF1">
    <property type="entry name" value="TRANSMEMBRANE PROTEIN 220"/>
    <property type="match status" value="1"/>
</dbReference>
<feature type="transmembrane region" description="Helical" evidence="1">
    <location>
        <begin position="86"/>
        <end position="103"/>
    </location>
</feature>
<name>A0A2T2YJ18_9BACT</name>
<protein>
    <recommendedName>
        <fullName evidence="4">Transmembrane 220 family protein</fullName>
    </recommendedName>
</protein>
<feature type="transmembrane region" description="Helical" evidence="1">
    <location>
        <begin position="45"/>
        <end position="66"/>
    </location>
</feature>
<proteinExistence type="predicted"/>
<sequence>MTVAFLYATAVQYNDPDPYYWMPIYLIPATISMLIFFGRGNSLKPILLILALIYLAGTYYMWPAHWEGVALQHGMKTINIEEGRESLGLAIVGFTLIVYFLALNRHKRIIT</sequence>
<accession>A0A2T2YJ18</accession>
<dbReference type="EMBL" id="PYFT01000001">
    <property type="protein sequence ID" value="PSR55489.1"/>
    <property type="molecule type" value="Genomic_DNA"/>
</dbReference>
<dbReference type="AlphaFoldDB" id="A0A2T2YJ18"/>
<keyword evidence="3" id="KW-1185">Reference proteome</keyword>
<reference evidence="2 3" key="1">
    <citation type="submission" date="2018-03" db="EMBL/GenBank/DDBJ databases">
        <title>Adhaeribacter sp. HMF7605 Genome sequencing and assembly.</title>
        <authorList>
            <person name="Kang H."/>
            <person name="Kang J."/>
            <person name="Cha I."/>
            <person name="Kim H."/>
            <person name="Joh K."/>
        </authorList>
    </citation>
    <scope>NUCLEOTIDE SEQUENCE [LARGE SCALE GENOMIC DNA]</scope>
    <source>
        <strain evidence="2 3">HMF7605</strain>
    </source>
</reference>
<dbReference type="InterPro" id="IPR029377">
    <property type="entry name" value="TMEM220"/>
</dbReference>
<comment type="caution">
    <text evidence="2">The sequence shown here is derived from an EMBL/GenBank/DDBJ whole genome shotgun (WGS) entry which is preliminary data.</text>
</comment>
<dbReference type="Proteomes" id="UP000240357">
    <property type="component" value="Unassembled WGS sequence"/>
</dbReference>
<evidence type="ECO:0000313" key="2">
    <source>
        <dbReference type="EMBL" id="PSR55489.1"/>
    </source>
</evidence>
<dbReference type="RefSeq" id="WP_106931668.1">
    <property type="nucleotide sequence ID" value="NZ_PYFT01000001.1"/>
</dbReference>
<keyword evidence="1" id="KW-0812">Transmembrane</keyword>